<dbReference type="EMBL" id="MU167240">
    <property type="protein sequence ID" value="KAG0148176.1"/>
    <property type="molecule type" value="Genomic_DNA"/>
</dbReference>
<comment type="caution">
    <text evidence="1">The sequence shown here is derived from an EMBL/GenBank/DDBJ whole genome shotgun (WGS) entry which is preliminary data.</text>
</comment>
<dbReference type="Proteomes" id="UP000886653">
    <property type="component" value="Unassembled WGS sequence"/>
</dbReference>
<dbReference type="AlphaFoldDB" id="A0A9P6TD82"/>
<keyword evidence="2" id="KW-1185">Reference proteome</keyword>
<evidence type="ECO:0000313" key="2">
    <source>
        <dbReference type="Proteomes" id="UP000886653"/>
    </source>
</evidence>
<organism evidence="1 2">
    <name type="scientific">Cronartium quercuum f. sp. fusiforme G11</name>
    <dbReference type="NCBI Taxonomy" id="708437"/>
    <lineage>
        <taxon>Eukaryota</taxon>
        <taxon>Fungi</taxon>
        <taxon>Dikarya</taxon>
        <taxon>Basidiomycota</taxon>
        <taxon>Pucciniomycotina</taxon>
        <taxon>Pucciniomycetes</taxon>
        <taxon>Pucciniales</taxon>
        <taxon>Coleosporiaceae</taxon>
        <taxon>Cronartium</taxon>
    </lineage>
</organism>
<proteinExistence type="predicted"/>
<gene>
    <name evidence="1" type="ORF">CROQUDRAFT_90722</name>
</gene>
<name>A0A9P6TD82_9BASI</name>
<reference evidence="1" key="1">
    <citation type="submission" date="2013-11" db="EMBL/GenBank/DDBJ databases">
        <title>Genome sequence of the fusiform rust pathogen reveals effectors for host alternation and coevolution with pine.</title>
        <authorList>
            <consortium name="DOE Joint Genome Institute"/>
            <person name="Smith K."/>
            <person name="Pendleton A."/>
            <person name="Kubisiak T."/>
            <person name="Anderson C."/>
            <person name="Salamov A."/>
            <person name="Aerts A."/>
            <person name="Riley R."/>
            <person name="Clum A."/>
            <person name="Lindquist E."/>
            <person name="Ence D."/>
            <person name="Campbell M."/>
            <person name="Kronenberg Z."/>
            <person name="Feau N."/>
            <person name="Dhillon B."/>
            <person name="Hamelin R."/>
            <person name="Burleigh J."/>
            <person name="Smith J."/>
            <person name="Yandell M."/>
            <person name="Nelson C."/>
            <person name="Grigoriev I."/>
            <person name="Davis J."/>
        </authorList>
    </citation>
    <scope>NUCLEOTIDE SEQUENCE</scope>
    <source>
        <strain evidence="1">G11</strain>
    </source>
</reference>
<evidence type="ECO:0000313" key="1">
    <source>
        <dbReference type="EMBL" id="KAG0148176.1"/>
    </source>
</evidence>
<protein>
    <submittedName>
        <fullName evidence="1">Uncharacterized protein</fullName>
    </submittedName>
</protein>
<accession>A0A9P6TD82</accession>
<sequence>MDLYSTLRYPNVTQLAYSNQPDSPQNTQGATQDLTINTPITHLSYQNQQLNQNHQFMHPLAHSLMQKQNDQQHGAIYPDGPYMPVLNTQTLCLSHQPLLHSQHQHP</sequence>